<dbReference type="InterPro" id="IPR007930">
    <property type="entry name" value="DUF724"/>
</dbReference>
<feature type="coiled-coil region" evidence="3">
    <location>
        <begin position="554"/>
        <end position="581"/>
    </location>
</feature>
<evidence type="ECO:0000256" key="4">
    <source>
        <dbReference type="SAM" id="MobiDB-lite"/>
    </source>
</evidence>
<evidence type="ECO:0000256" key="2">
    <source>
        <dbReference type="ARBA" id="ARBA00022604"/>
    </source>
</evidence>
<dbReference type="Pfam" id="PF05266">
    <property type="entry name" value="DUF724"/>
    <property type="match status" value="1"/>
</dbReference>
<reference evidence="5" key="1">
    <citation type="submission" date="2020-05" db="EMBL/GenBank/DDBJ databases">
        <title>WGS assembly of Panicum virgatum.</title>
        <authorList>
            <person name="Lovell J.T."/>
            <person name="Jenkins J."/>
            <person name="Shu S."/>
            <person name="Juenger T.E."/>
            <person name="Schmutz J."/>
        </authorList>
    </citation>
    <scope>NUCLEOTIDE SEQUENCE</scope>
    <source>
        <strain evidence="5">AP13</strain>
    </source>
</reference>
<gene>
    <name evidence="5" type="ORF">PVAP13_2KG163764</name>
</gene>
<name>A0A8T0W925_PANVG</name>
<dbReference type="Proteomes" id="UP000823388">
    <property type="component" value="Chromosome 2K"/>
</dbReference>
<dbReference type="AlphaFoldDB" id="A0A8T0W925"/>
<evidence type="ECO:0000313" key="6">
    <source>
        <dbReference type="Proteomes" id="UP000823388"/>
    </source>
</evidence>
<evidence type="ECO:0000256" key="1">
    <source>
        <dbReference type="ARBA" id="ARBA00022448"/>
    </source>
</evidence>
<keyword evidence="6" id="KW-1185">Reference proteome</keyword>
<keyword evidence="3" id="KW-0175">Coiled coil</keyword>
<feature type="region of interest" description="Disordered" evidence="4">
    <location>
        <begin position="64"/>
        <end position="92"/>
    </location>
</feature>
<keyword evidence="2" id="KW-0341">Growth regulation</keyword>
<protein>
    <submittedName>
        <fullName evidence="5">Uncharacterized protein</fullName>
    </submittedName>
</protein>
<comment type="caution">
    <text evidence="5">The sequence shown here is derived from an EMBL/GenBank/DDBJ whole genome shotgun (WGS) entry which is preliminary data.</text>
</comment>
<organism evidence="5 6">
    <name type="scientific">Panicum virgatum</name>
    <name type="common">Blackwell switchgrass</name>
    <dbReference type="NCBI Taxonomy" id="38727"/>
    <lineage>
        <taxon>Eukaryota</taxon>
        <taxon>Viridiplantae</taxon>
        <taxon>Streptophyta</taxon>
        <taxon>Embryophyta</taxon>
        <taxon>Tracheophyta</taxon>
        <taxon>Spermatophyta</taxon>
        <taxon>Magnoliopsida</taxon>
        <taxon>Liliopsida</taxon>
        <taxon>Poales</taxon>
        <taxon>Poaceae</taxon>
        <taxon>PACMAD clade</taxon>
        <taxon>Panicoideae</taxon>
        <taxon>Panicodae</taxon>
        <taxon>Paniceae</taxon>
        <taxon>Panicinae</taxon>
        <taxon>Panicum</taxon>
        <taxon>Panicum sect. Hiantes</taxon>
    </lineage>
</organism>
<dbReference type="EMBL" id="CM029039">
    <property type="protein sequence ID" value="KAG2641143.1"/>
    <property type="molecule type" value="Genomic_DNA"/>
</dbReference>
<keyword evidence="1" id="KW-0813">Transport</keyword>
<evidence type="ECO:0000313" key="5">
    <source>
        <dbReference type="EMBL" id="KAG2641143.1"/>
    </source>
</evidence>
<proteinExistence type="predicted"/>
<sequence length="590" mass="65312">MQRAFNWYRYKLGCIRYNALVPLKFSTFHLILQLNLHDPFLVFLSIMQIQVNLMQQSTSWKCSSSPGDATSSDDEHSSIPESPTTKKLRKEHAPVSVMDASLCALCKSLASDHCPNSCLPLSEKNGLSMFPHKALTTSSVSMNRILCASSGHSTPPEASNHSPNPCPLLSEKNGFLCASSGNPAPLEESVPGLIGEIECSRDALSEVVPSIGQLNTPICERNVDEACDMSSIPEVRKQNTSSLRNQQIQERPFFIKAVRVKKGISKNKMGAIHPKAKAQGKIDASNNVQIQLKENNNSTGKEIVCALTQQVSGGTSSGDTEGVNFKKLATKEGSGLLDKELSPMINRVCQANRNVVCIDTAATQVKKSNPLTEIPILSLDHLVQQDGSKVDERSSMLRPQNAKSSEFITDSIQSRTSSFSGRFSQISDYQVPFVKRSPVWAIFDAWDVFKKVPQQPHFRPLMEFSPALREGICIGLMTTFASTVKDISESSIADNIASFKEKITTLCHLEEHGFDVQFLRCSLVKLIQIKSDHTSYLTEKDQLKAQLLEKAACLSRIDEQLDKKEQAMARLEEELGRARWETHKIAKERA</sequence>
<evidence type="ECO:0000256" key="3">
    <source>
        <dbReference type="SAM" id="Coils"/>
    </source>
</evidence>
<accession>A0A8T0W925</accession>